<dbReference type="KEGG" id="evi:Echvi_3554"/>
<sequence length="85" mass="9983">MFDSSDYPQALDEALFESWLEEGRAMKIPYQYMVIIWNVMEEVYQPAYVQDRDALSEFERYPTNTGQEGLVAVFNLYSESRVTLP</sequence>
<gene>
    <name evidence="1" type="ordered locus">Echvi_3554</name>
</gene>
<protein>
    <submittedName>
        <fullName evidence="1">Uncharacterized protein</fullName>
    </submittedName>
</protein>
<evidence type="ECO:0000313" key="1">
    <source>
        <dbReference type="EMBL" id="AGA79770.1"/>
    </source>
</evidence>
<dbReference type="OrthoDB" id="826073at2"/>
<keyword evidence="2" id="KW-1185">Reference proteome</keyword>
<organism evidence="1 2">
    <name type="scientific">Echinicola vietnamensis (strain DSM 17526 / LMG 23754 / KMM 6221)</name>
    <dbReference type="NCBI Taxonomy" id="926556"/>
    <lineage>
        <taxon>Bacteria</taxon>
        <taxon>Pseudomonadati</taxon>
        <taxon>Bacteroidota</taxon>
        <taxon>Cytophagia</taxon>
        <taxon>Cytophagales</taxon>
        <taxon>Cyclobacteriaceae</taxon>
        <taxon>Echinicola</taxon>
    </lineage>
</organism>
<reference evidence="2" key="1">
    <citation type="submission" date="2012-02" db="EMBL/GenBank/DDBJ databases">
        <title>The complete genome of Echinicola vietnamensis DSM 17526.</title>
        <authorList>
            <person name="Lucas S."/>
            <person name="Copeland A."/>
            <person name="Lapidus A."/>
            <person name="Glavina del Rio T."/>
            <person name="Dalin E."/>
            <person name="Tice H."/>
            <person name="Bruce D."/>
            <person name="Goodwin L."/>
            <person name="Pitluck S."/>
            <person name="Peters L."/>
            <person name="Ovchinnikova G."/>
            <person name="Teshima H."/>
            <person name="Kyrpides N."/>
            <person name="Mavromatis K."/>
            <person name="Ivanova N."/>
            <person name="Brettin T."/>
            <person name="Detter J.C."/>
            <person name="Han C."/>
            <person name="Larimer F."/>
            <person name="Land M."/>
            <person name="Hauser L."/>
            <person name="Markowitz V."/>
            <person name="Cheng J.-F."/>
            <person name="Hugenholtz P."/>
            <person name="Woyke T."/>
            <person name="Wu D."/>
            <person name="Brambilla E."/>
            <person name="Klenk H.-P."/>
            <person name="Eisen J.A."/>
        </authorList>
    </citation>
    <scope>NUCLEOTIDE SEQUENCE [LARGE SCALE GENOMIC DNA]</scope>
    <source>
        <strain evidence="2">DSM 17526 / LMG 23754 / KMM 6221</strain>
    </source>
</reference>
<name>L0G4L4_ECHVK</name>
<dbReference type="Proteomes" id="UP000010796">
    <property type="component" value="Chromosome"/>
</dbReference>
<dbReference type="HOGENOM" id="CLU_2538621_0_0_10"/>
<accession>L0G4L4</accession>
<dbReference type="AlphaFoldDB" id="L0G4L4"/>
<dbReference type="RefSeq" id="WP_015267315.1">
    <property type="nucleotide sequence ID" value="NC_019904.1"/>
</dbReference>
<evidence type="ECO:0000313" key="2">
    <source>
        <dbReference type="Proteomes" id="UP000010796"/>
    </source>
</evidence>
<dbReference type="EMBL" id="CP003346">
    <property type="protein sequence ID" value="AGA79770.1"/>
    <property type="molecule type" value="Genomic_DNA"/>
</dbReference>
<proteinExistence type="predicted"/>